<dbReference type="PANTHER" id="PTHR23320:SF155">
    <property type="entry name" value="MEMBRANE-SPANNING 4-DOMAINS SUBFAMILY A MEMBER 8"/>
    <property type="match status" value="1"/>
</dbReference>
<evidence type="ECO:0000256" key="6">
    <source>
        <dbReference type="SAM" id="Phobius"/>
    </source>
</evidence>
<comment type="subcellular location">
    <subcellularLocation>
        <location evidence="1">Membrane</location>
        <topology evidence="1">Multi-pass membrane protein</topology>
    </subcellularLocation>
</comment>
<keyword evidence="3 6" id="KW-0812">Transmembrane</keyword>
<sequence>MKLANGRVVIIDPNGSEQIPSNVMHYVQSGGHQYESSSGQPQQNRLVRTLEKLIKREAKTLGALQIMIGLLCFGLGIVAGIFAFGHYISVAFYPVYSGLVFIASGSVSVSAEKHWNTRLINTSVGMNILSAVLASSGIVVYICELAINLNISKLYGVTLPHSIHFVFSGLLLLFSSLEFCITVIVAHFGCRANCCTDDTAIVYVPCTATGENLTPTEDNMAFQTV</sequence>
<evidence type="ECO:0000256" key="4">
    <source>
        <dbReference type="ARBA" id="ARBA00022989"/>
    </source>
</evidence>
<feature type="transmembrane region" description="Helical" evidence="6">
    <location>
        <begin position="61"/>
        <end position="84"/>
    </location>
</feature>
<dbReference type="PANTHER" id="PTHR23320">
    <property type="entry name" value="MEMBRANE-SPANNING 4-DOMAINS SUBFAMILY A MS4A -RELATED"/>
    <property type="match status" value="1"/>
</dbReference>
<feature type="transmembrane region" description="Helical" evidence="6">
    <location>
        <begin position="123"/>
        <end position="142"/>
    </location>
</feature>
<reference evidence="7 8" key="1">
    <citation type="journal article" date="2022" name="Gigascience">
        <title>A chromosome-level genome assembly and annotation of the desert horned lizard, Phrynosoma platyrhinos, provides insight into chromosomal rearrangements among reptiles.</title>
        <authorList>
            <person name="Koochekian N."/>
            <person name="Ascanio A."/>
            <person name="Farleigh K."/>
            <person name="Card D.C."/>
            <person name="Schield D.R."/>
            <person name="Castoe T.A."/>
            <person name="Jezkova T."/>
        </authorList>
    </citation>
    <scope>NUCLEOTIDE SEQUENCE [LARGE SCALE GENOMIC DNA]</scope>
    <source>
        <strain evidence="7">NK-2021</strain>
    </source>
</reference>
<accession>A0ABQ7SUW2</accession>
<comment type="caution">
    <text evidence="7">The sequence shown here is derived from an EMBL/GenBank/DDBJ whole genome shotgun (WGS) entry which is preliminary data.</text>
</comment>
<evidence type="ECO:0000313" key="7">
    <source>
        <dbReference type="EMBL" id="KAH0621088.1"/>
    </source>
</evidence>
<evidence type="ECO:0000256" key="2">
    <source>
        <dbReference type="ARBA" id="ARBA00009565"/>
    </source>
</evidence>
<proteinExistence type="inferred from homology"/>
<dbReference type="Proteomes" id="UP000826234">
    <property type="component" value="Unassembled WGS sequence"/>
</dbReference>
<keyword evidence="5 6" id="KW-0472">Membrane</keyword>
<protein>
    <submittedName>
        <fullName evidence="7">Uncharacterized protein</fullName>
    </submittedName>
</protein>
<organism evidence="7 8">
    <name type="scientific">Phrynosoma platyrhinos</name>
    <name type="common">Desert horned lizard</name>
    <dbReference type="NCBI Taxonomy" id="52577"/>
    <lineage>
        <taxon>Eukaryota</taxon>
        <taxon>Metazoa</taxon>
        <taxon>Chordata</taxon>
        <taxon>Craniata</taxon>
        <taxon>Vertebrata</taxon>
        <taxon>Euteleostomi</taxon>
        <taxon>Lepidosauria</taxon>
        <taxon>Squamata</taxon>
        <taxon>Bifurcata</taxon>
        <taxon>Unidentata</taxon>
        <taxon>Episquamata</taxon>
        <taxon>Toxicofera</taxon>
        <taxon>Iguania</taxon>
        <taxon>Phrynosomatidae</taxon>
        <taxon>Phrynosomatinae</taxon>
        <taxon>Phrynosoma</taxon>
    </lineage>
</organism>
<evidence type="ECO:0000256" key="1">
    <source>
        <dbReference type="ARBA" id="ARBA00004141"/>
    </source>
</evidence>
<dbReference type="EMBL" id="JAIPUX010003289">
    <property type="protein sequence ID" value="KAH0621088.1"/>
    <property type="molecule type" value="Genomic_DNA"/>
</dbReference>
<gene>
    <name evidence="7" type="ORF">JD844_022115</name>
</gene>
<evidence type="ECO:0000256" key="3">
    <source>
        <dbReference type="ARBA" id="ARBA00022692"/>
    </source>
</evidence>
<dbReference type="InterPro" id="IPR030417">
    <property type="entry name" value="MS4A"/>
</dbReference>
<feature type="transmembrane region" description="Helical" evidence="6">
    <location>
        <begin position="162"/>
        <end position="186"/>
    </location>
</feature>
<dbReference type="InterPro" id="IPR007237">
    <property type="entry name" value="CD20-like"/>
</dbReference>
<feature type="transmembrane region" description="Helical" evidence="6">
    <location>
        <begin position="90"/>
        <end position="111"/>
    </location>
</feature>
<name>A0ABQ7SUW2_PHRPL</name>
<evidence type="ECO:0000256" key="5">
    <source>
        <dbReference type="ARBA" id="ARBA00023136"/>
    </source>
</evidence>
<keyword evidence="8" id="KW-1185">Reference proteome</keyword>
<dbReference type="Pfam" id="PF04103">
    <property type="entry name" value="CD20"/>
    <property type="match status" value="1"/>
</dbReference>
<evidence type="ECO:0000313" key="8">
    <source>
        <dbReference type="Proteomes" id="UP000826234"/>
    </source>
</evidence>
<comment type="similarity">
    <text evidence="2">Belongs to the MS4A family.</text>
</comment>
<keyword evidence="4 6" id="KW-1133">Transmembrane helix</keyword>